<evidence type="ECO:0000313" key="1">
    <source>
        <dbReference type="EMBL" id="KAJ7359080.1"/>
    </source>
</evidence>
<proteinExistence type="predicted"/>
<protein>
    <submittedName>
        <fullName evidence="1">Uncharacterized protein</fullName>
    </submittedName>
</protein>
<accession>A0AAD7AHD8</accession>
<dbReference type="Proteomes" id="UP001218218">
    <property type="component" value="Unassembled WGS sequence"/>
</dbReference>
<name>A0AAD7AHD8_9AGAR</name>
<comment type="caution">
    <text evidence="1">The sequence shown here is derived from an EMBL/GenBank/DDBJ whole genome shotgun (WGS) entry which is preliminary data.</text>
</comment>
<evidence type="ECO:0000313" key="2">
    <source>
        <dbReference type="Proteomes" id="UP001218218"/>
    </source>
</evidence>
<dbReference type="AlphaFoldDB" id="A0AAD7AHD8"/>
<reference evidence="1" key="1">
    <citation type="submission" date="2023-03" db="EMBL/GenBank/DDBJ databases">
        <title>Massive genome expansion in bonnet fungi (Mycena s.s.) driven by repeated elements and novel gene families across ecological guilds.</title>
        <authorList>
            <consortium name="Lawrence Berkeley National Laboratory"/>
            <person name="Harder C.B."/>
            <person name="Miyauchi S."/>
            <person name="Viragh M."/>
            <person name="Kuo A."/>
            <person name="Thoen E."/>
            <person name="Andreopoulos B."/>
            <person name="Lu D."/>
            <person name="Skrede I."/>
            <person name="Drula E."/>
            <person name="Henrissat B."/>
            <person name="Morin E."/>
            <person name="Kohler A."/>
            <person name="Barry K."/>
            <person name="LaButti K."/>
            <person name="Morin E."/>
            <person name="Salamov A."/>
            <person name="Lipzen A."/>
            <person name="Mereny Z."/>
            <person name="Hegedus B."/>
            <person name="Baldrian P."/>
            <person name="Stursova M."/>
            <person name="Weitz H."/>
            <person name="Taylor A."/>
            <person name="Grigoriev I.V."/>
            <person name="Nagy L.G."/>
            <person name="Martin F."/>
            <person name="Kauserud H."/>
        </authorList>
    </citation>
    <scope>NUCLEOTIDE SEQUENCE</scope>
    <source>
        <strain evidence="1">CBHHK002</strain>
    </source>
</reference>
<gene>
    <name evidence="1" type="ORF">DFH08DRAFT_931729</name>
</gene>
<dbReference type="EMBL" id="JARIHO010000006">
    <property type="protein sequence ID" value="KAJ7359080.1"/>
    <property type="molecule type" value="Genomic_DNA"/>
</dbReference>
<sequence>MSTNSERFPCRKPFDEPPPLKGHLFDGHPTPTYALAWVCPNRKFYENLGGGRLGTVSDRNFSDVVSRNWCARPEFSLAPAPLPYPGADGNFYLIAMFNKPNAYHPTRAYSVDNHNTLMWYRWPLHWLHAEARARERDLDRLEE</sequence>
<organism evidence="1 2">
    <name type="scientific">Mycena albidolilacea</name>
    <dbReference type="NCBI Taxonomy" id="1033008"/>
    <lineage>
        <taxon>Eukaryota</taxon>
        <taxon>Fungi</taxon>
        <taxon>Dikarya</taxon>
        <taxon>Basidiomycota</taxon>
        <taxon>Agaricomycotina</taxon>
        <taxon>Agaricomycetes</taxon>
        <taxon>Agaricomycetidae</taxon>
        <taxon>Agaricales</taxon>
        <taxon>Marasmiineae</taxon>
        <taxon>Mycenaceae</taxon>
        <taxon>Mycena</taxon>
    </lineage>
</organism>
<keyword evidence="2" id="KW-1185">Reference proteome</keyword>